<feature type="domain" description="Chromo" evidence="2">
    <location>
        <begin position="155"/>
        <end position="218"/>
    </location>
</feature>
<dbReference type="InterPro" id="IPR023780">
    <property type="entry name" value="Chromo_domain"/>
</dbReference>
<evidence type="ECO:0000259" key="2">
    <source>
        <dbReference type="PROSITE" id="PS50013"/>
    </source>
</evidence>
<feature type="compositionally biased region" description="Polar residues" evidence="1">
    <location>
        <begin position="214"/>
        <end position="227"/>
    </location>
</feature>
<dbReference type="PANTHER" id="PTHR46148">
    <property type="entry name" value="CHROMO DOMAIN-CONTAINING PROTEIN"/>
    <property type="match status" value="1"/>
</dbReference>
<dbReference type="PANTHER" id="PTHR46148:SF52">
    <property type="entry name" value="OS04G0603800 PROTEIN"/>
    <property type="match status" value="1"/>
</dbReference>
<evidence type="ECO:0000256" key="1">
    <source>
        <dbReference type="SAM" id="MobiDB-lite"/>
    </source>
</evidence>
<dbReference type="SUPFAM" id="SSF54160">
    <property type="entry name" value="Chromo domain-like"/>
    <property type="match status" value="1"/>
</dbReference>
<feature type="region of interest" description="Disordered" evidence="1">
    <location>
        <begin position="214"/>
        <end position="244"/>
    </location>
</feature>
<dbReference type="Gene3D" id="2.40.50.40">
    <property type="match status" value="1"/>
</dbReference>
<organism evidence="3">
    <name type="scientific">Tanacetum cinerariifolium</name>
    <name type="common">Dalmatian daisy</name>
    <name type="synonym">Chrysanthemum cinerariifolium</name>
    <dbReference type="NCBI Taxonomy" id="118510"/>
    <lineage>
        <taxon>Eukaryota</taxon>
        <taxon>Viridiplantae</taxon>
        <taxon>Streptophyta</taxon>
        <taxon>Embryophyta</taxon>
        <taxon>Tracheophyta</taxon>
        <taxon>Spermatophyta</taxon>
        <taxon>Magnoliopsida</taxon>
        <taxon>eudicotyledons</taxon>
        <taxon>Gunneridae</taxon>
        <taxon>Pentapetalae</taxon>
        <taxon>asterids</taxon>
        <taxon>campanulids</taxon>
        <taxon>Asterales</taxon>
        <taxon>Asteraceae</taxon>
        <taxon>Asteroideae</taxon>
        <taxon>Anthemideae</taxon>
        <taxon>Anthemidinae</taxon>
        <taxon>Tanacetum</taxon>
    </lineage>
</organism>
<dbReference type="Pfam" id="PF24626">
    <property type="entry name" value="SH3_Tf2-1"/>
    <property type="match status" value="1"/>
</dbReference>
<keyword evidence="3" id="KW-0548">Nucleotidyltransferase</keyword>
<dbReference type="AlphaFoldDB" id="A0A6L2J5I3"/>
<dbReference type="Pfam" id="PF00385">
    <property type="entry name" value="Chromo"/>
    <property type="match status" value="1"/>
</dbReference>
<accession>A0A6L2J5I3</accession>
<gene>
    <name evidence="3" type="ORF">Tci_004261</name>
</gene>
<dbReference type="InterPro" id="IPR016197">
    <property type="entry name" value="Chromo-like_dom_sf"/>
</dbReference>
<proteinExistence type="predicted"/>
<feature type="compositionally biased region" description="Basic residues" evidence="1">
    <location>
        <begin position="231"/>
        <end position="244"/>
    </location>
</feature>
<comment type="caution">
    <text evidence="3">The sequence shown here is derived from an EMBL/GenBank/DDBJ whole genome shotgun (WGS) entry which is preliminary data.</text>
</comment>
<keyword evidence="3" id="KW-0808">Transferase</keyword>
<dbReference type="InterPro" id="IPR056924">
    <property type="entry name" value="SH3_Tf2-1"/>
</dbReference>
<sequence length="244" mass="28652">MTPFRTMYGREAATIHEYTLGSNHTASIDESLREHQRLTTILKIALEHTRQRMSKQANKKRLDKQFQVADFVYLRLRNYRQNSVAARDNQKLAKRFFGPYRVLEKIGPVAYRLELPIASRVHPVFHVSLLKESHSQTASSEFPSEWLNDAPSYEPQPESILRRRQSGDKQEILVKWMNHEQEEATWEDLNEISTRFLDFIRHEDAFVLQREGIDTTQSQAAHQQPANLPSRPKRIHKKPNRLLD</sequence>
<feature type="region of interest" description="Disordered" evidence="1">
    <location>
        <begin position="141"/>
        <end position="165"/>
    </location>
</feature>
<dbReference type="InterPro" id="IPR000953">
    <property type="entry name" value="Chromo/chromo_shadow_dom"/>
</dbReference>
<keyword evidence="3" id="KW-0695">RNA-directed DNA polymerase</keyword>
<dbReference type="PROSITE" id="PS50013">
    <property type="entry name" value="CHROMO_2"/>
    <property type="match status" value="1"/>
</dbReference>
<dbReference type="EMBL" id="BKCJ010000338">
    <property type="protein sequence ID" value="GEU32283.1"/>
    <property type="molecule type" value="Genomic_DNA"/>
</dbReference>
<protein>
    <submittedName>
        <fullName evidence="3">Reverse transcriptase</fullName>
    </submittedName>
</protein>
<dbReference type="GO" id="GO:0003964">
    <property type="term" value="F:RNA-directed DNA polymerase activity"/>
    <property type="evidence" value="ECO:0007669"/>
    <property type="project" value="UniProtKB-KW"/>
</dbReference>
<evidence type="ECO:0000313" key="3">
    <source>
        <dbReference type="EMBL" id="GEU32283.1"/>
    </source>
</evidence>
<name>A0A6L2J5I3_TANCI</name>
<reference evidence="3" key="1">
    <citation type="journal article" date="2019" name="Sci. Rep.">
        <title>Draft genome of Tanacetum cinerariifolium, the natural source of mosquito coil.</title>
        <authorList>
            <person name="Yamashiro T."/>
            <person name="Shiraishi A."/>
            <person name="Satake H."/>
            <person name="Nakayama K."/>
        </authorList>
    </citation>
    <scope>NUCLEOTIDE SEQUENCE</scope>
</reference>